<dbReference type="InterPro" id="IPR000581">
    <property type="entry name" value="ILV_EDD_N"/>
</dbReference>
<evidence type="ECO:0000313" key="9">
    <source>
        <dbReference type="Proteomes" id="UP000673394"/>
    </source>
</evidence>
<protein>
    <submittedName>
        <fullName evidence="8">YjhG/YagF family D-xylonate dehydratase</fullName>
        <ecNumber evidence="8">4.2.1.82</ecNumber>
    </submittedName>
</protein>
<organism evidence="8 9">
    <name type="scientific">Paenibacillus lignilyticus</name>
    <dbReference type="NCBI Taxonomy" id="1172615"/>
    <lineage>
        <taxon>Bacteria</taxon>
        <taxon>Bacillati</taxon>
        <taxon>Bacillota</taxon>
        <taxon>Bacilli</taxon>
        <taxon>Bacillales</taxon>
        <taxon>Paenibacillaceae</taxon>
        <taxon>Paenibacillus</taxon>
    </lineage>
</organism>
<keyword evidence="9" id="KW-1185">Reference proteome</keyword>
<evidence type="ECO:0000256" key="5">
    <source>
        <dbReference type="ARBA" id="ARBA00023304"/>
    </source>
</evidence>
<dbReference type="PROSITE" id="PS00886">
    <property type="entry name" value="ILVD_EDD_1"/>
    <property type="match status" value="1"/>
</dbReference>
<comment type="caution">
    <text evidence="8">The sequence shown here is derived from an EMBL/GenBank/DDBJ whole genome shotgun (WGS) entry which is preliminary data.</text>
</comment>
<dbReference type="InterPro" id="IPR020558">
    <property type="entry name" value="DiOHA_6PGluconate_deHydtase_CS"/>
</dbReference>
<dbReference type="PANTHER" id="PTHR43661">
    <property type="entry name" value="D-XYLONATE DEHYDRATASE"/>
    <property type="match status" value="1"/>
</dbReference>
<dbReference type="EMBL" id="JAGKSP010000003">
    <property type="protein sequence ID" value="MBP3963085.1"/>
    <property type="molecule type" value="Genomic_DNA"/>
</dbReference>
<dbReference type="InterPro" id="IPR037237">
    <property type="entry name" value="IlvD/EDD_N"/>
</dbReference>
<dbReference type="NCBIfam" id="TIGR03432">
    <property type="entry name" value="yjhG_yagF"/>
    <property type="match status" value="1"/>
</dbReference>
<proteinExistence type="inferred from homology"/>
<keyword evidence="5" id="KW-0100">Branched-chain amino acid biosynthesis</keyword>
<dbReference type="InterPro" id="IPR042096">
    <property type="entry name" value="Dihydro-acid_dehy_C"/>
</dbReference>
<dbReference type="Pfam" id="PF24877">
    <property type="entry name" value="ILV_EDD_C"/>
    <property type="match status" value="1"/>
</dbReference>
<dbReference type="Gene3D" id="3.50.30.80">
    <property type="entry name" value="IlvD/EDD C-terminal domain-like"/>
    <property type="match status" value="1"/>
</dbReference>
<dbReference type="Pfam" id="PF00920">
    <property type="entry name" value="ILVD_EDD_N"/>
    <property type="match status" value="1"/>
</dbReference>
<gene>
    <name evidence="8" type="ORF">I8J30_10275</name>
</gene>
<feature type="domain" description="Dihydroxy-acid/6-phosphogluconate dehydratase C-terminal" evidence="7">
    <location>
        <begin position="443"/>
        <end position="582"/>
    </location>
</feature>
<name>A0ABS5CAS1_9BACL</name>
<evidence type="ECO:0000256" key="2">
    <source>
        <dbReference type="ARBA" id="ARBA00022714"/>
    </source>
</evidence>
<accession>A0ABS5CAS1</accession>
<keyword evidence="2" id="KW-0408">Iron</keyword>
<dbReference type="Proteomes" id="UP000673394">
    <property type="component" value="Unassembled WGS sequence"/>
</dbReference>
<evidence type="ECO:0000256" key="1">
    <source>
        <dbReference type="ARBA" id="ARBA00006486"/>
    </source>
</evidence>
<sequence length="664" mass="70308">MTEALRFIMGAEKPNEYDIFTHAAGPEGKLPLTSEMLMNLPSGDLFGMSQNVGMGWKPERLLGKQVLILSTQGGVRGEDGTPIALGYHTGHWEVGLLVKEAALEVSALGGVPFAAFVSDPCDGRSQGTTGMFDSLPYRNDAAMVYRRLIRSLPTRSGVIGIGTCDKGLPAMMIALAAMRDLPAVIVPGGVTLPPTAGEDAAKIQTIGTRFAHGQITLDEAADLGCRVCATPGGGCQFLGTAASAQVVAEALGISLIHSALAPSGQPIWSNMARQSARAVQWMDAQGMTMRDILTDAAFENAMAVHAAFGGSTNLLLHIPAIAYAASCRIPDVADWTRMNKAVPRLVSVLPNGPEYHPTIRVFMAGGVPEVMLHLRKLGLLRLQAKTVSGESLDALLDWWEHSERRHNVRKRLQEVDGIDPDQVIMNPQRASGRGLTSTVTFPIGNLAPEGSVIKSTSIDPSVVSEDGVYRHIGQAKVFTAEKDAVKAIKLGQIQAGDIIVLMGGGPSGTGMEETYQLTSALKHLPFGKHVTLLTDARFSGVSTGACIGHISPEALAGGPLGKVRNGDWIDVCIDRKKLEGSVHFIGQGEERFSPEAGAAILAARPLHPDLAPNPALPDDTRLWAALQAASGGTWRGSIYDVDRIVETLQAGMEALTRSKQGTGG</sequence>
<dbReference type="SUPFAM" id="SSF52016">
    <property type="entry name" value="LeuD/IlvD-like"/>
    <property type="match status" value="1"/>
</dbReference>
<keyword evidence="2" id="KW-0001">2Fe-2S</keyword>
<evidence type="ECO:0000313" key="8">
    <source>
        <dbReference type="EMBL" id="MBP3963085.1"/>
    </source>
</evidence>
<evidence type="ECO:0000259" key="6">
    <source>
        <dbReference type="Pfam" id="PF00920"/>
    </source>
</evidence>
<keyword evidence="5" id="KW-0028">Amino-acid biosynthesis</keyword>
<dbReference type="InterPro" id="IPR056740">
    <property type="entry name" value="ILV_EDD_C"/>
</dbReference>
<keyword evidence="4 8" id="KW-0456">Lyase</keyword>
<dbReference type="EC" id="4.2.1.82" evidence="8"/>
<dbReference type="RefSeq" id="WP_210657910.1">
    <property type="nucleotide sequence ID" value="NZ_JAGKSP010000003.1"/>
</dbReference>
<evidence type="ECO:0000256" key="3">
    <source>
        <dbReference type="ARBA" id="ARBA00023014"/>
    </source>
</evidence>
<feature type="domain" description="Dihydroxy-acid/6-phosphogluconate dehydratase N-terminal" evidence="6">
    <location>
        <begin position="88"/>
        <end position="393"/>
    </location>
</feature>
<dbReference type="PANTHER" id="PTHR43661:SF3">
    <property type="entry name" value="D-XYLONATE DEHYDRATASE YAGF-RELATED"/>
    <property type="match status" value="1"/>
</dbReference>
<dbReference type="InterPro" id="IPR017798">
    <property type="entry name" value="Dehydratase_YjhG/YagF"/>
</dbReference>
<evidence type="ECO:0000256" key="4">
    <source>
        <dbReference type="ARBA" id="ARBA00023239"/>
    </source>
</evidence>
<dbReference type="SUPFAM" id="SSF143975">
    <property type="entry name" value="IlvD/EDD N-terminal domain-like"/>
    <property type="match status" value="1"/>
</dbReference>
<comment type="similarity">
    <text evidence="1">Belongs to the IlvD/Edd family.</text>
</comment>
<dbReference type="GO" id="GO:0050401">
    <property type="term" value="F:xylonate dehydratase activity"/>
    <property type="evidence" value="ECO:0007669"/>
    <property type="project" value="UniProtKB-EC"/>
</dbReference>
<evidence type="ECO:0000259" key="7">
    <source>
        <dbReference type="Pfam" id="PF24877"/>
    </source>
</evidence>
<keyword evidence="3" id="KW-0411">Iron-sulfur</keyword>
<keyword evidence="2" id="KW-0479">Metal-binding</keyword>
<reference evidence="8 9" key="1">
    <citation type="submission" date="2021-04" db="EMBL/GenBank/DDBJ databases">
        <title>Paenibacillus sp. DLE-14 whole genome sequence.</title>
        <authorList>
            <person name="Ham Y.J."/>
        </authorList>
    </citation>
    <scope>NUCLEOTIDE SEQUENCE [LARGE SCALE GENOMIC DNA]</scope>
    <source>
        <strain evidence="8 9">DLE-14</strain>
    </source>
</reference>